<dbReference type="EMBL" id="HACA01001997">
    <property type="protein sequence ID" value="CDW19358.1"/>
    <property type="molecule type" value="Transcribed_RNA"/>
</dbReference>
<dbReference type="AlphaFoldDB" id="A0A0K2T1B1"/>
<accession>A0A0K2T1B1</accession>
<reference evidence="1" key="1">
    <citation type="submission" date="2014-05" db="EMBL/GenBank/DDBJ databases">
        <authorList>
            <person name="Chronopoulou M."/>
        </authorList>
    </citation>
    <scope>NUCLEOTIDE SEQUENCE</scope>
    <source>
        <tissue evidence="1">Whole organism</tissue>
    </source>
</reference>
<protein>
    <submittedName>
        <fullName evidence="1">Uncharacterized protein</fullName>
    </submittedName>
</protein>
<proteinExistence type="predicted"/>
<evidence type="ECO:0000313" key="1">
    <source>
        <dbReference type="EMBL" id="CDW19357.1"/>
    </source>
</evidence>
<dbReference type="EMBL" id="HACA01001996">
    <property type="protein sequence ID" value="CDW19357.1"/>
    <property type="molecule type" value="Transcribed_RNA"/>
</dbReference>
<organism evidence="1">
    <name type="scientific">Lepeophtheirus salmonis</name>
    <name type="common">Salmon louse</name>
    <name type="synonym">Caligus salmonis</name>
    <dbReference type="NCBI Taxonomy" id="72036"/>
    <lineage>
        <taxon>Eukaryota</taxon>
        <taxon>Metazoa</taxon>
        <taxon>Ecdysozoa</taxon>
        <taxon>Arthropoda</taxon>
        <taxon>Crustacea</taxon>
        <taxon>Multicrustacea</taxon>
        <taxon>Hexanauplia</taxon>
        <taxon>Copepoda</taxon>
        <taxon>Siphonostomatoida</taxon>
        <taxon>Caligidae</taxon>
        <taxon>Lepeophtheirus</taxon>
    </lineage>
</organism>
<name>A0A0K2T1B1_LEPSM</name>
<sequence>MVSVLYILAYNTSCVIEDENHGSSVWSETILLNCSGSEIRLPFNNIYKGLMLATEIY</sequence>